<dbReference type="EMBL" id="BHVU01000195">
    <property type="protein sequence ID" value="GCA94358.1"/>
    <property type="molecule type" value="Genomic_DNA"/>
</dbReference>
<evidence type="ECO:0000313" key="1">
    <source>
        <dbReference type="EMBL" id="GCA94358.1"/>
    </source>
</evidence>
<reference evidence="1 2" key="1">
    <citation type="journal article" date="2019" name="Appl. Environ. Microbiol.">
        <title>Co-occurrence of broad and narrow host-range viruses infecting the toxic bloom-forming cyanobacterium Microcystis aeruginosa.</title>
        <authorList>
            <person name="Morimoto D."/>
            <person name="Tominaga K."/>
            <person name="Nishimura Y."/>
            <person name="Yoshida N."/>
            <person name="Kimura S."/>
            <person name="Sako Y."/>
            <person name="Yoshida T."/>
        </authorList>
    </citation>
    <scope>NUCLEOTIDE SEQUENCE [LARGE SCALE GENOMIC DNA]</scope>
    <source>
        <strain evidence="1 2">11-30S32</strain>
    </source>
</reference>
<gene>
    <name evidence="1" type="ORF">MAE30S32_30100</name>
</gene>
<protein>
    <submittedName>
        <fullName evidence="1">Uncharacterized protein</fullName>
    </submittedName>
</protein>
<organism evidence="1 2">
    <name type="scientific">Microcystis aeruginosa 11-30S32</name>
    <dbReference type="NCBI Taxonomy" id="2358142"/>
    <lineage>
        <taxon>Bacteria</taxon>
        <taxon>Bacillati</taxon>
        <taxon>Cyanobacteriota</taxon>
        <taxon>Cyanophyceae</taxon>
        <taxon>Oscillatoriophycideae</taxon>
        <taxon>Chroococcales</taxon>
        <taxon>Microcystaceae</taxon>
        <taxon>Microcystis</taxon>
    </lineage>
</organism>
<dbReference type="Proteomes" id="UP000321223">
    <property type="component" value="Unassembled WGS sequence"/>
</dbReference>
<proteinExistence type="predicted"/>
<accession>A0A510PKJ1</accession>
<evidence type="ECO:0000313" key="2">
    <source>
        <dbReference type="Proteomes" id="UP000321223"/>
    </source>
</evidence>
<sequence length="126" mass="14426">MEFTTRNQLKGYGLSSYQAIAVTKSLSPIAKEKCLNCYALGAVITEIKKRLNNRRINPQNCLVLEKTLKELLLRFNSNVVYLPFSLKSEPILEKSSREAFKAFNSLNDYEREIKSVIATLQGKRHE</sequence>
<dbReference type="RefSeq" id="WP_147071834.1">
    <property type="nucleotide sequence ID" value="NZ_BHVU01000195.1"/>
</dbReference>
<name>A0A510PKJ1_MICAE</name>
<dbReference type="AlphaFoldDB" id="A0A510PKJ1"/>
<comment type="caution">
    <text evidence="1">The sequence shown here is derived from an EMBL/GenBank/DDBJ whole genome shotgun (WGS) entry which is preliminary data.</text>
</comment>